<evidence type="ECO:0000256" key="5">
    <source>
        <dbReference type="ARBA" id="ARBA00022443"/>
    </source>
</evidence>
<dbReference type="SUPFAM" id="SSF50044">
    <property type="entry name" value="SH3-domain"/>
    <property type="match status" value="1"/>
</dbReference>
<dbReference type="GO" id="GO:0001764">
    <property type="term" value="P:neuron migration"/>
    <property type="evidence" value="ECO:0007669"/>
    <property type="project" value="TreeGrafter"/>
</dbReference>
<name>A0A9P1IIY1_9PELO</name>
<proteinExistence type="inferred from homology"/>
<dbReference type="InterPro" id="IPR036028">
    <property type="entry name" value="SH3-like_dom_sf"/>
</dbReference>
<comment type="similarity">
    <text evidence="4">Belongs to the ABI family.</text>
</comment>
<dbReference type="InterPro" id="IPR001452">
    <property type="entry name" value="SH3_domain"/>
</dbReference>
<dbReference type="InterPro" id="IPR028455">
    <property type="entry name" value="ABI3_SH3"/>
</dbReference>
<evidence type="ECO:0000313" key="15">
    <source>
        <dbReference type="Proteomes" id="UP001152747"/>
    </source>
</evidence>
<comment type="caution">
    <text evidence="14">The sequence shown here is derived from an EMBL/GenBank/DDBJ whole genome shotgun (WGS) entry which is preliminary data.</text>
</comment>
<dbReference type="AlphaFoldDB" id="A0A9P1IIY1"/>
<keyword evidence="5 11" id="KW-0728">SH3 domain</keyword>
<dbReference type="InterPro" id="IPR028457">
    <property type="entry name" value="ABI"/>
</dbReference>
<organism evidence="14 15">
    <name type="scientific">Caenorhabditis angaria</name>
    <dbReference type="NCBI Taxonomy" id="860376"/>
    <lineage>
        <taxon>Eukaryota</taxon>
        <taxon>Metazoa</taxon>
        <taxon>Ecdysozoa</taxon>
        <taxon>Nematoda</taxon>
        <taxon>Chromadorea</taxon>
        <taxon>Rhabditida</taxon>
        <taxon>Rhabditina</taxon>
        <taxon>Rhabditomorpha</taxon>
        <taxon>Rhabditoidea</taxon>
        <taxon>Rhabditidae</taxon>
        <taxon>Peloderinae</taxon>
        <taxon>Caenorhabditis</taxon>
    </lineage>
</organism>
<evidence type="ECO:0000256" key="8">
    <source>
        <dbReference type="ARBA" id="ARBA00023054"/>
    </source>
</evidence>
<dbReference type="InterPro" id="IPR012849">
    <property type="entry name" value="Abl-interactor_HHR_dom"/>
</dbReference>
<dbReference type="Pfam" id="PF07815">
    <property type="entry name" value="Abi_HHR"/>
    <property type="match status" value="1"/>
</dbReference>
<feature type="domain" description="SH3" evidence="12">
    <location>
        <begin position="406"/>
        <end position="464"/>
    </location>
</feature>
<dbReference type="PROSITE" id="PS50002">
    <property type="entry name" value="SH3"/>
    <property type="match status" value="1"/>
</dbReference>
<dbReference type="GO" id="GO:0030175">
    <property type="term" value="C:filopodium"/>
    <property type="evidence" value="ECO:0007669"/>
    <property type="project" value="UniProtKB-SubCell"/>
</dbReference>
<evidence type="ECO:0000256" key="2">
    <source>
        <dbReference type="ARBA" id="ARBA00004486"/>
    </source>
</evidence>
<feature type="domain" description="T-SNARE coiled-coil homology" evidence="13">
    <location>
        <begin position="59"/>
        <end position="121"/>
    </location>
</feature>
<gene>
    <name evidence="14" type="ORF">CAMP_LOCUS8380</name>
</gene>
<dbReference type="PROSITE" id="PS50192">
    <property type="entry name" value="T_SNARE"/>
    <property type="match status" value="1"/>
</dbReference>
<evidence type="ECO:0000256" key="9">
    <source>
        <dbReference type="ARBA" id="ARBA00023212"/>
    </source>
</evidence>
<keyword evidence="9" id="KW-0206">Cytoskeleton</keyword>
<dbReference type="EMBL" id="CANHGI010000003">
    <property type="protein sequence ID" value="CAI5445743.1"/>
    <property type="molecule type" value="Genomic_DNA"/>
</dbReference>
<dbReference type="PRINTS" id="PR00452">
    <property type="entry name" value="SH3DOMAIN"/>
</dbReference>
<dbReference type="PANTHER" id="PTHR10460">
    <property type="entry name" value="ABL INTERACTOR FAMILY MEMBER"/>
    <property type="match status" value="1"/>
</dbReference>
<protein>
    <recommendedName>
        <fullName evidence="16">SH3 domain-containing protein</fullName>
    </recommendedName>
</protein>
<comment type="subcellular location">
    <subcellularLocation>
        <location evidence="2">Cell projection</location>
        <location evidence="2">Filopodium</location>
    </subcellularLocation>
    <subcellularLocation>
        <location evidence="3">Cell projection</location>
        <location evidence="3">Lamellipodium</location>
    </subcellularLocation>
    <subcellularLocation>
        <location evidence="1">Cytoplasm</location>
        <location evidence="1">Cytoskeleton</location>
    </subcellularLocation>
</comment>
<dbReference type="GO" id="GO:0017124">
    <property type="term" value="F:SH3 domain binding"/>
    <property type="evidence" value="ECO:0007669"/>
    <property type="project" value="TreeGrafter"/>
</dbReference>
<sequence>MLITQSEGGMSMPDLQALIDQRIPEHRASLETSHINLQNVANYCEENYMNPQNNETREQALSKTKEFAIQSLASVAYQINTMARDLLDMLELQTEKVNSLTNQVQLVNQVVDIHKEKLARREIGVLTTNKSILKQPKIVAPAVQEPKSRYMRTPIDYSVLDGIGHGVRSIEPPRNNSSMISRAASTISSNPNSHDNYGIYQSAERTATLGRSALRSNYSAASDYRVPQIASQMSRQISHGSDFGEHMSSGHNSSNDYNSMYNTSDRYGTIRAQNMQSRTSLIPSIDGRNISGRESPTLPLPPPQIQTQHYGGYIAPGSVIQQQQDKYGTIRATRNNTDHLPPPPQSLLSHSTHEDICDDLPPPPESVSGASAYGVFGIGNGNSLGNDTPTSNNLFDVSSEWVPNGEYIEKALVLYDYEAEKADELTLRENAIVYVVRKNEDGWYEGVLDGVTGLFPGNYVQKIQ</sequence>
<dbReference type="SMART" id="SM00326">
    <property type="entry name" value="SH3"/>
    <property type="match status" value="1"/>
</dbReference>
<dbReference type="Pfam" id="PF14604">
    <property type="entry name" value="SH3_9"/>
    <property type="match status" value="1"/>
</dbReference>
<keyword evidence="6" id="KW-0963">Cytoplasm</keyword>
<evidence type="ECO:0000259" key="13">
    <source>
        <dbReference type="PROSITE" id="PS50192"/>
    </source>
</evidence>
<evidence type="ECO:0000259" key="12">
    <source>
        <dbReference type="PROSITE" id="PS50002"/>
    </source>
</evidence>
<dbReference type="GO" id="GO:0035591">
    <property type="term" value="F:signaling adaptor activity"/>
    <property type="evidence" value="ECO:0007669"/>
    <property type="project" value="TreeGrafter"/>
</dbReference>
<dbReference type="OrthoDB" id="2159336at2759"/>
<dbReference type="Gene3D" id="6.10.140.1620">
    <property type="match status" value="1"/>
</dbReference>
<keyword evidence="10" id="KW-0966">Cell projection</keyword>
<evidence type="ECO:0000256" key="3">
    <source>
        <dbReference type="ARBA" id="ARBA00004510"/>
    </source>
</evidence>
<keyword evidence="7" id="KW-0597">Phosphoprotein</keyword>
<evidence type="ECO:0000256" key="10">
    <source>
        <dbReference type="ARBA" id="ARBA00023273"/>
    </source>
</evidence>
<dbReference type="Gene3D" id="2.30.30.40">
    <property type="entry name" value="SH3 Domains"/>
    <property type="match status" value="1"/>
</dbReference>
<dbReference type="PANTHER" id="PTHR10460:SF0">
    <property type="entry name" value="ABELSON INTERACTING PROTEIN, ISOFORM D"/>
    <property type="match status" value="1"/>
</dbReference>
<reference evidence="14" key="1">
    <citation type="submission" date="2022-11" db="EMBL/GenBank/DDBJ databases">
        <authorList>
            <person name="Kikuchi T."/>
        </authorList>
    </citation>
    <scope>NUCLEOTIDE SEQUENCE</scope>
    <source>
        <strain evidence="14">PS1010</strain>
    </source>
</reference>
<evidence type="ECO:0000256" key="4">
    <source>
        <dbReference type="ARBA" id="ARBA00010020"/>
    </source>
</evidence>
<evidence type="ECO:0000256" key="1">
    <source>
        <dbReference type="ARBA" id="ARBA00004245"/>
    </source>
</evidence>
<dbReference type="InterPro" id="IPR000727">
    <property type="entry name" value="T_SNARE_dom"/>
</dbReference>
<keyword evidence="8" id="KW-0175">Coiled coil</keyword>
<dbReference type="GO" id="GO:0031209">
    <property type="term" value="C:SCAR complex"/>
    <property type="evidence" value="ECO:0007669"/>
    <property type="project" value="TreeGrafter"/>
</dbReference>
<evidence type="ECO:0000256" key="6">
    <source>
        <dbReference type="ARBA" id="ARBA00022490"/>
    </source>
</evidence>
<accession>A0A9P1IIY1</accession>
<evidence type="ECO:0008006" key="16">
    <source>
        <dbReference type="Google" id="ProtNLM"/>
    </source>
</evidence>
<dbReference type="FunFam" id="2.30.30.40:FF:000002">
    <property type="entry name" value="abl interactor 1 isoform X1"/>
    <property type="match status" value="1"/>
</dbReference>
<evidence type="ECO:0000313" key="14">
    <source>
        <dbReference type="EMBL" id="CAI5445743.1"/>
    </source>
</evidence>
<evidence type="ECO:0000256" key="7">
    <source>
        <dbReference type="ARBA" id="ARBA00022553"/>
    </source>
</evidence>
<dbReference type="CDD" id="cd11826">
    <property type="entry name" value="SH3_Abi"/>
    <property type="match status" value="1"/>
</dbReference>
<evidence type="ECO:0000256" key="11">
    <source>
        <dbReference type="PROSITE-ProRule" id="PRU00192"/>
    </source>
</evidence>
<dbReference type="GO" id="GO:0005856">
    <property type="term" value="C:cytoskeleton"/>
    <property type="evidence" value="ECO:0007669"/>
    <property type="project" value="UniProtKB-SubCell"/>
</dbReference>
<dbReference type="GO" id="GO:0030027">
    <property type="term" value="C:lamellipodium"/>
    <property type="evidence" value="ECO:0007669"/>
    <property type="project" value="UniProtKB-SubCell"/>
</dbReference>
<keyword evidence="15" id="KW-1185">Reference proteome</keyword>
<dbReference type="Proteomes" id="UP001152747">
    <property type="component" value="Unassembled WGS sequence"/>
</dbReference>